<dbReference type="PROSITE" id="PS50075">
    <property type="entry name" value="CARRIER"/>
    <property type="match status" value="1"/>
</dbReference>
<protein>
    <submittedName>
        <fullName evidence="4">Polyketide synthase</fullName>
    </submittedName>
</protein>
<dbReference type="GeneID" id="49819333"/>
<dbReference type="EMBL" id="PSUL01000022">
    <property type="protein sequence ID" value="PPF13012.1"/>
    <property type="molecule type" value="Genomic_DNA"/>
</dbReference>
<proteinExistence type="predicted"/>
<dbReference type="Proteomes" id="UP000237881">
    <property type="component" value="Unassembled WGS sequence"/>
</dbReference>
<dbReference type="SMR" id="A0ABD6W756"/>
<dbReference type="RefSeq" id="WP_097167536.1">
    <property type="nucleotide sequence ID" value="NZ_CP028129.1"/>
</dbReference>
<organism evidence="4 6">
    <name type="scientific">Rathayibacter rathayi</name>
    <name type="common">Corynebacterium rathayi</name>
    <dbReference type="NCBI Taxonomy" id="33887"/>
    <lineage>
        <taxon>Bacteria</taxon>
        <taxon>Bacillati</taxon>
        <taxon>Actinomycetota</taxon>
        <taxon>Actinomycetes</taxon>
        <taxon>Micrococcales</taxon>
        <taxon>Microbacteriaceae</taxon>
        <taxon>Rathayibacter</taxon>
    </lineage>
</organism>
<dbReference type="EMBL" id="PSVT01000013">
    <property type="protein sequence ID" value="PPH77030.1"/>
    <property type="molecule type" value="Genomic_DNA"/>
</dbReference>
<feature type="domain" description="Carrier" evidence="3">
    <location>
        <begin position="9"/>
        <end position="86"/>
    </location>
</feature>
<keyword evidence="2" id="KW-0597">Phosphoprotein</keyword>
<dbReference type="KEGG" id="rry:C1O28_02560"/>
<evidence type="ECO:0000313" key="4">
    <source>
        <dbReference type="EMBL" id="PPF13012.1"/>
    </source>
</evidence>
<accession>A0ABD6W756</accession>
<evidence type="ECO:0000313" key="7">
    <source>
        <dbReference type="Proteomes" id="UP000239698"/>
    </source>
</evidence>
<dbReference type="SMART" id="SM00823">
    <property type="entry name" value="PKS_PP"/>
    <property type="match status" value="1"/>
</dbReference>
<evidence type="ECO:0000259" key="3">
    <source>
        <dbReference type="PROSITE" id="PS50075"/>
    </source>
</evidence>
<dbReference type="InterPro" id="IPR036736">
    <property type="entry name" value="ACP-like_sf"/>
</dbReference>
<reference evidence="6 7" key="1">
    <citation type="submission" date="2018-02" db="EMBL/GenBank/DDBJ databases">
        <title>Bacteriophage NCPPB3778 and a type I-E CRISPR drive the evolution of the US Biological Select Agent, Rathayibacter toxicus.</title>
        <authorList>
            <person name="Davis E.W.II."/>
            <person name="Tabima J.F."/>
            <person name="Weisberg A.J."/>
            <person name="Lopes L.D."/>
            <person name="Wiseman M.S."/>
            <person name="Wiseman M.S."/>
            <person name="Pupko T."/>
            <person name="Belcher M.S."/>
            <person name="Sechler A.J."/>
            <person name="Tancos M.A."/>
            <person name="Schroeder B.K."/>
            <person name="Murray T.D."/>
            <person name="Luster D.G."/>
            <person name="Schneider W.L."/>
            <person name="Rogers E."/>
            <person name="Andreote F.D."/>
            <person name="Grunwald N.J."/>
            <person name="Putnam M.L."/>
            <person name="Chang J.H."/>
        </authorList>
    </citation>
    <scope>NUCLEOTIDE SEQUENCE [LARGE SCALE GENOMIC DNA]</scope>
    <source>
        <strain evidence="5 7">AY1D6</strain>
        <strain evidence="4 6">AY1I9</strain>
    </source>
</reference>
<evidence type="ECO:0000313" key="6">
    <source>
        <dbReference type="Proteomes" id="UP000237881"/>
    </source>
</evidence>
<dbReference type="SUPFAM" id="SSF47336">
    <property type="entry name" value="ACP-like"/>
    <property type="match status" value="1"/>
</dbReference>
<dbReference type="Pfam" id="PF00550">
    <property type="entry name" value="PP-binding"/>
    <property type="match status" value="1"/>
</dbReference>
<evidence type="ECO:0000256" key="2">
    <source>
        <dbReference type="ARBA" id="ARBA00022553"/>
    </source>
</evidence>
<dbReference type="Proteomes" id="UP000239698">
    <property type="component" value="Unassembled WGS sequence"/>
</dbReference>
<name>A0ABD6W756_RATRA</name>
<sequence length="88" mass="9571">MTDAITTNITADALEEWLIDRVATYGEISPSSFTVTTSLAELGFNSVYALTLCGDIEDAFDIDVEPSLIWDHSNISALAETLCRQLAL</sequence>
<dbReference type="InterPro" id="IPR009081">
    <property type="entry name" value="PP-bd_ACP"/>
</dbReference>
<evidence type="ECO:0000313" key="5">
    <source>
        <dbReference type="EMBL" id="PPH77030.1"/>
    </source>
</evidence>
<keyword evidence="1" id="KW-0596">Phosphopantetheine</keyword>
<comment type="caution">
    <text evidence="4">The sequence shown here is derived from an EMBL/GenBank/DDBJ whole genome shotgun (WGS) entry which is preliminary data.</text>
</comment>
<gene>
    <name evidence="4" type="ORF">C5C04_09885</name>
    <name evidence="5" type="ORF">C5C40_07735</name>
</gene>
<keyword evidence="7" id="KW-1185">Reference proteome</keyword>
<evidence type="ECO:0000256" key="1">
    <source>
        <dbReference type="ARBA" id="ARBA00022450"/>
    </source>
</evidence>
<dbReference type="Gene3D" id="1.10.1200.10">
    <property type="entry name" value="ACP-like"/>
    <property type="match status" value="1"/>
</dbReference>
<dbReference type="AlphaFoldDB" id="A0ABD6W756"/>
<dbReference type="InterPro" id="IPR020806">
    <property type="entry name" value="PKS_PP-bd"/>
</dbReference>